<accession>A0AAD9VDC7</accession>
<gene>
    <name evidence="2" type="ORF">P5673_005705</name>
</gene>
<organism evidence="2 3">
    <name type="scientific">Acropora cervicornis</name>
    <name type="common">Staghorn coral</name>
    <dbReference type="NCBI Taxonomy" id="6130"/>
    <lineage>
        <taxon>Eukaryota</taxon>
        <taxon>Metazoa</taxon>
        <taxon>Cnidaria</taxon>
        <taxon>Anthozoa</taxon>
        <taxon>Hexacorallia</taxon>
        <taxon>Scleractinia</taxon>
        <taxon>Astrocoeniina</taxon>
        <taxon>Acroporidae</taxon>
        <taxon>Acropora</taxon>
    </lineage>
</organism>
<keyword evidence="1" id="KW-1133">Transmembrane helix</keyword>
<keyword evidence="1" id="KW-0472">Membrane</keyword>
<dbReference type="Proteomes" id="UP001249851">
    <property type="component" value="Unassembled WGS sequence"/>
</dbReference>
<keyword evidence="1" id="KW-0812">Transmembrane</keyword>
<evidence type="ECO:0000313" key="2">
    <source>
        <dbReference type="EMBL" id="KAK2569852.1"/>
    </source>
</evidence>
<dbReference type="AlphaFoldDB" id="A0AAD9VDC7"/>
<feature type="transmembrane region" description="Helical" evidence="1">
    <location>
        <begin position="31"/>
        <end position="50"/>
    </location>
</feature>
<dbReference type="InterPro" id="IPR009051">
    <property type="entry name" value="Helical_ferredxn"/>
</dbReference>
<reference evidence="2" key="2">
    <citation type="journal article" date="2023" name="Science">
        <title>Genomic signatures of disease resistance in endangered staghorn corals.</title>
        <authorList>
            <person name="Vollmer S.V."/>
            <person name="Selwyn J.D."/>
            <person name="Despard B.A."/>
            <person name="Roesel C.L."/>
        </authorList>
    </citation>
    <scope>NUCLEOTIDE SEQUENCE</scope>
    <source>
        <strain evidence="2">K2</strain>
    </source>
</reference>
<reference evidence="2" key="1">
    <citation type="journal article" date="2023" name="G3 (Bethesda)">
        <title>Whole genome assembly and annotation of the endangered Caribbean coral Acropora cervicornis.</title>
        <authorList>
            <person name="Selwyn J.D."/>
            <person name="Vollmer S.V."/>
        </authorList>
    </citation>
    <scope>NUCLEOTIDE SEQUENCE</scope>
    <source>
        <strain evidence="2">K2</strain>
    </source>
</reference>
<name>A0AAD9VDC7_ACRCE</name>
<evidence type="ECO:0000313" key="3">
    <source>
        <dbReference type="Proteomes" id="UP001249851"/>
    </source>
</evidence>
<keyword evidence="3" id="KW-1185">Reference proteome</keyword>
<dbReference type="GO" id="GO:0051536">
    <property type="term" value="F:iron-sulfur cluster binding"/>
    <property type="evidence" value="ECO:0007669"/>
    <property type="project" value="InterPro"/>
</dbReference>
<protein>
    <submittedName>
        <fullName evidence="2">Dihydropyrimidine dehydrogenase [NADP(+)]</fullName>
    </submittedName>
</protein>
<proteinExistence type="predicted"/>
<evidence type="ECO:0000256" key="1">
    <source>
        <dbReference type="SAM" id="Phobius"/>
    </source>
</evidence>
<dbReference type="Gene3D" id="1.10.1060.10">
    <property type="entry name" value="Alpha-helical ferredoxin"/>
    <property type="match status" value="1"/>
</dbReference>
<sequence length="97" mass="10820">MLNESDGQSISLLLCRRWYCVTAIVLNKVPIIQAWLIMCHMVLISSLALVPKIKPHASLILLHDWCLQCADVPYQKSCPTQLDVKSFITSIANTVGP</sequence>
<dbReference type="EMBL" id="JARQWQ010000009">
    <property type="protein sequence ID" value="KAK2569852.1"/>
    <property type="molecule type" value="Genomic_DNA"/>
</dbReference>
<comment type="caution">
    <text evidence="2">The sequence shown here is derived from an EMBL/GenBank/DDBJ whole genome shotgun (WGS) entry which is preliminary data.</text>
</comment>